<evidence type="ECO:0000256" key="1">
    <source>
        <dbReference type="SAM" id="SignalP"/>
    </source>
</evidence>
<organism evidence="2 3">
    <name type="scientific">Folsomia candida</name>
    <name type="common">Springtail</name>
    <dbReference type="NCBI Taxonomy" id="158441"/>
    <lineage>
        <taxon>Eukaryota</taxon>
        <taxon>Metazoa</taxon>
        <taxon>Ecdysozoa</taxon>
        <taxon>Arthropoda</taxon>
        <taxon>Hexapoda</taxon>
        <taxon>Collembola</taxon>
        <taxon>Entomobryomorpha</taxon>
        <taxon>Isotomoidea</taxon>
        <taxon>Isotomidae</taxon>
        <taxon>Proisotominae</taxon>
        <taxon>Folsomia</taxon>
    </lineage>
</organism>
<feature type="signal peptide" evidence="1">
    <location>
        <begin position="1"/>
        <end position="20"/>
    </location>
</feature>
<dbReference type="EMBL" id="LNIX01000002">
    <property type="protein sequence ID" value="OXA59203.1"/>
    <property type="molecule type" value="Genomic_DNA"/>
</dbReference>
<dbReference type="AlphaFoldDB" id="A0A226ENH9"/>
<accession>A0A226ENH9</accession>
<name>A0A226ENH9_FOLCA</name>
<evidence type="ECO:0000313" key="2">
    <source>
        <dbReference type="EMBL" id="OXA59203.1"/>
    </source>
</evidence>
<evidence type="ECO:0000313" key="3">
    <source>
        <dbReference type="Proteomes" id="UP000198287"/>
    </source>
</evidence>
<reference evidence="2 3" key="1">
    <citation type="submission" date="2015-12" db="EMBL/GenBank/DDBJ databases">
        <title>The genome of Folsomia candida.</title>
        <authorList>
            <person name="Faddeeva A."/>
            <person name="Derks M.F."/>
            <person name="Anvar Y."/>
            <person name="Smit S."/>
            <person name="Van Straalen N."/>
            <person name="Roelofs D."/>
        </authorList>
    </citation>
    <scope>NUCLEOTIDE SEQUENCE [LARGE SCALE GENOMIC DNA]</scope>
    <source>
        <strain evidence="2 3">VU population</strain>
        <tissue evidence="2">Whole body</tissue>
    </source>
</reference>
<comment type="caution">
    <text evidence="2">The sequence shown here is derived from an EMBL/GenBank/DDBJ whole genome shotgun (WGS) entry which is preliminary data.</text>
</comment>
<proteinExistence type="predicted"/>
<keyword evidence="1" id="KW-0732">Signal</keyword>
<sequence length="153" mass="16570">MGKFLLLVIFMACCALGSSTVEIKTSVLQNRGAISPRLQNPFLSTSALHCEGCGVDDAPGSPVNCEAEFFPTFPSRSLTLNLEACINAELCMQILRTELPNSSVLPGFTYSFKYTIIPNFPDGFTGYRFCILDTDSGVSHMCESYTCNPSGQA</sequence>
<protein>
    <submittedName>
        <fullName evidence="2">Uncharacterized protein</fullName>
    </submittedName>
</protein>
<feature type="chain" id="PRO_5012714231" evidence="1">
    <location>
        <begin position="21"/>
        <end position="153"/>
    </location>
</feature>
<gene>
    <name evidence="2" type="ORF">Fcan01_04698</name>
</gene>
<keyword evidence="3" id="KW-1185">Reference proteome</keyword>
<dbReference type="Proteomes" id="UP000198287">
    <property type="component" value="Unassembled WGS sequence"/>
</dbReference>